<feature type="signal peptide" evidence="2">
    <location>
        <begin position="1"/>
        <end position="19"/>
    </location>
</feature>
<sequence length="357" mass="37617">MLFSPSLALALAAATAALATAPHSDVKFALSFVPLTPDARRTRIAASSISPASNIKLVDYFNGTDLQWYGQISIGTPPEDFTVACANQRQFAPSKSSTFQDQFFNSSVTFGTGIGVDPVVGNNWEMDLAFVADVLVVGDIAIPLGGFFLITNQAPTFLPDPFDGIMGLSPGMGDFFADAGVSAIFGMFGGAGELTLGGVDTTKFKAPLVHSPIVNDQWALTSQGIFVNGETTSTLNRPSRSSLIQFILSCCAGTSNILFVEETALAIYGMISPDIVANPDEPGTFGIACNRIPALPAVISIQFAGLSSGPFTNKPELCQTLINVSEGFNLVGLSLLKHYYSAWDINGTRIGFAPNGF</sequence>
<organism evidence="4 5">
    <name type="scientific">Mycena alexandri</name>
    <dbReference type="NCBI Taxonomy" id="1745969"/>
    <lineage>
        <taxon>Eukaryota</taxon>
        <taxon>Fungi</taxon>
        <taxon>Dikarya</taxon>
        <taxon>Basidiomycota</taxon>
        <taxon>Agaricomycotina</taxon>
        <taxon>Agaricomycetes</taxon>
        <taxon>Agaricomycetidae</taxon>
        <taxon>Agaricales</taxon>
        <taxon>Marasmiineae</taxon>
        <taxon>Mycenaceae</taxon>
        <taxon>Mycena</taxon>
    </lineage>
</organism>
<dbReference type="Gene3D" id="2.40.70.10">
    <property type="entry name" value="Acid Proteases"/>
    <property type="match status" value="2"/>
</dbReference>
<dbReference type="AlphaFoldDB" id="A0AAD6T726"/>
<dbReference type="PANTHER" id="PTHR47966:SF51">
    <property type="entry name" value="BETA-SITE APP-CLEAVING ENZYME, ISOFORM A-RELATED"/>
    <property type="match status" value="1"/>
</dbReference>
<comment type="similarity">
    <text evidence="1">Belongs to the peptidase A1 family.</text>
</comment>
<dbReference type="PANTHER" id="PTHR47966">
    <property type="entry name" value="BETA-SITE APP-CLEAVING ENZYME, ISOFORM A-RELATED"/>
    <property type="match status" value="1"/>
</dbReference>
<dbReference type="SUPFAM" id="SSF50630">
    <property type="entry name" value="Acid proteases"/>
    <property type="match status" value="1"/>
</dbReference>
<keyword evidence="5" id="KW-1185">Reference proteome</keyword>
<accession>A0AAD6T726</accession>
<protein>
    <submittedName>
        <fullName evidence="4">Acid protease</fullName>
    </submittedName>
</protein>
<gene>
    <name evidence="4" type="ORF">C8F04DRAFT_1209035</name>
</gene>
<dbReference type="InterPro" id="IPR033121">
    <property type="entry name" value="PEPTIDASE_A1"/>
</dbReference>
<reference evidence="4" key="1">
    <citation type="submission" date="2023-03" db="EMBL/GenBank/DDBJ databases">
        <title>Massive genome expansion in bonnet fungi (Mycena s.s.) driven by repeated elements and novel gene families across ecological guilds.</title>
        <authorList>
            <consortium name="Lawrence Berkeley National Laboratory"/>
            <person name="Harder C.B."/>
            <person name="Miyauchi S."/>
            <person name="Viragh M."/>
            <person name="Kuo A."/>
            <person name="Thoen E."/>
            <person name="Andreopoulos B."/>
            <person name="Lu D."/>
            <person name="Skrede I."/>
            <person name="Drula E."/>
            <person name="Henrissat B."/>
            <person name="Morin E."/>
            <person name="Kohler A."/>
            <person name="Barry K."/>
            <person name="LaButti K."/>
            <person name="Morin E."/>
            <person name="Salamov A."/>
            <person name="Lipzen A."/>
            <person name="Mereny Z."/>
            <person name="Hegedus B."/>
            <person name="Baldrian P."/>
            <person name="Stursova M."/>
            <person name="Weitz H."/>
            <person name="Taylor A."/>
            <person name="Grigoriev I.V."/>
            <person name="Nagy L.G."/>
            <person name="Martin F."/>
            <person name="Kauserud H."/>
        </authorList>
    </citation>
    <scope>NUCLEOTIDE SEQUENCE</scope>
    <source>
        <strain evidence="4">CBHHK200</strain>
    </source>
</reference>
<evidence type="ECO:0000259" key="3">
    <source>
        <dbReference type="PROSITE" id="PS51767"/>
    </source>
</evidence>
<dbReference type="InterPro" id="IPR001461">
    <property type="entry name" value="Aspartic_peptidase_A1"/>
</dbReference>
<dbReference type="GO" id="GO:0004190">
    <property type="term" value="F:aspartic-type endopeptidase activity"/>
    <property type="evidence" value="ECO:0007669"/>
    <property type="project" value="InterPro"/>
</dbReference>
<keyword evidence="4" id="KW-0378">Hydrolase</keyword>
<dbReference type="EMBL" id="JARJCM010000026">
    <property type="protein sequence ID" value="KAJ7039610.1"/>
    <property type="molecule type" value="Genomic_DNA"/>
</dbReference>
<keyword evidence="4" id="KW-0645">Protease</keyword>
<dbReference type="CDD" id="cd05471">
    <property type="entry name" value="pepsin_like"/>
    <property type="match status" value="1"/>
</dbReference>
<dbReference type="PROSITE" id="PS51767">
    <property type="entry name" value="PEPTIDASE_A1"/>
    <property type="match status" value="1"/>
</dbReference>
<evidence type="ECO:0000256" key="2">
    <source>
        <dbReference type="SAM" id="SignalP"/>
    </source>
</evidence>
<feature type="chain" id="PRO_5042163929" evidence="2">
    <location>
        <begin position="20"/>
        <end position="357"/>
    </location>
</feature>
<feature type="domain" description="Peptidase A1" evidence="3">
    <location>
        <begin position="43"/>
        <end position="353"/>
    </location>
</feature>
<evidence type="ECO:0000313" key="5">
    <source>
        <dbReference type="Proteomes" id="UP001218188"/>
    </source>
</evidence>
<comment type="caution">
    <text evidence="4">The sequence shown here is derived from an EMBL/GenBank/DDBJ whole genome shotgun (WGS) entry which is preliminary data.</text>
</comment>
<evidence type="ECO:0000256" key="1">
    <source>
        <dbReference type="ARBA" id="ARBA00007447"/>
    </source>
</evidence>
<name>A0AAD6T726_9AGAR</name>
<keyword evidence="2" id="KW-0732">Signal</keyword>
<dbReference type="Proteomes" id="UP001218188">
    <property type="component" value="Unassembled WGS sequence"/>
</dbReference>
<dbReference type="Pfam" id="PF00026">
    <property type="entry name" value="Asp"/>
    <property type="match status" value="1"/>
</dbReference>
<dbReference type="GO" id="GO:0006508">
    <property type="term" value="P:proteolysis"/>
    <property type="evidence" value="ECO:0007669"/>
    <property type="project" value="UniProtKB-KW"/>
</dbReference>
<evidence type="ECO:0000313" key="4">
    <source>
        <dbReference type="EMBL" id="KAJ7039610.1"/>
    </source>
</evidence>
<dbReference type="InterPro" id="IPR034164">
    <property type="entry name" value="Pepsin-like_dom"/>
</dbReference>
<dbReference type="InterPro" id="IPR021109">
    <property type="entry name" value="Peptidase_aspartic_dom_sf"/>
</dbReference>
<proteinExistence type="inferred from homology"/>